<name>A0ACD3AMY9_9AGAR</name>
<gene>
    <name evidence="1" type="ORF">BDN72DRAFT_961426</name>
</gene>
<accession>A0ACD3AMY9</accession>
<evidence type="ECO:0000313" key="2">
    <source>
        <dbReference type="Proteomes" id="UP000308600"/>
    </source>
</evidence>
<dbReference type="EMBL" id="ML208391">
    <property type="protein sequence ID" value="TFK66901.1"/>
    <property type="molecule type" value="Genomic_DNA"/>
</dbReference>
<protein>
    <submittedName>
        <fullName evidence="1">Uncharacterized protein</fullName>
    </submittedName>
</protein>
<proteinExistence type="predicted"/>
<dbReference type="Proteomes" id="UP000308600">
    <property type="component" value="Unassembled WGS sequence"/>
</dbReference>
<sequence length="271" mass="30469">MCTDFDVPLLPPELEHLIFVNAIHASLNNATNLLLVSKRVHDWLIPAIFEVVVVHDDSTQYWPTQLNLQKIKEYGHHVRHLLLSSIPAGEVEKYLELCPNVVNLSFWLGRKPALDIGVFQRLKLTHLSLEMPMLEQILQPSASSVPPQLPTITHLDIAYTVLTPEQYALLGCFPGLTHLALYAHQDTKTLEDVLETCKTLKVFVRLSGASKYDLPEEYDSPAPVDDHRIVSIKGGCIKDWRVGAQGGLDMWRFADQIVASRQVKLKGQKLG</sequence>
<organism evidence="1 2">
    <name type="scientific">Pluteus cervinus</name>
    <dbReference type="NCBI Taxonomy" id="181527"/>
    <lineage>
        <taxon>Eukaryota</taxon>
        <taxon>Fungi</taxon>
        <taxon>Dikarya</taxon>
        <taxon>Basidiomycota</taxon>
        <taxon>Agaricomycotina</taxon>
        <taxon>Agaricomycetes</taxon>
        <taxon>Agaricomycetidae</taxon>
        <taxon>Agaricales</taxon>
        <taxon>Pluteineae</taxon>
        <taxon>Pluteaceae</taxon>
        <taxon>Pluteus</taxon>
    </lineage>
</organism>
<reference evidence="1 2" key="1">
    <citation type="journal article" date="2019" name="Nat. Ecol. Evol.">
        <title>Megaphylogeny resolves global patterns of mushroom evolution.</title>
        <authorList>
            <person name="Varga T."/>
            <person name="Krizsan K."/>
            <person name="Foldi C."/>
            <person name="Dima B."/>
            <person name="Sanchez-Garcia M."/>
            <person name="Sanchez-Ramirez S."/>
            <person name="Szollosi G.J."/>
            <person name="Szarkandi J.G."/>
            <person name="Papp V."/>
            <person name="Albert L."/>
            <person name="Andreopoulos W."/>
            <person name="Angelini C."/>
            <person name="Antonin V."/>
            <person name="Barry K.W."/>
            <person name="Bougher N.L."/>
            <person name="Buchanan P."/>
            <person name="Buyck B."/>
            <person name="Bense V."/>
            <person name="Catcheside P."/>
            <person name="Chovatia M."/>
            <person name="Cooper J."/>
            <person name="Damon W."/>
            <person name="Desjardin D."/>
            <person name="Finy P."/>
            <person name="Geml J."/>
            <person name="Haridas S."/>
            <person name="Hughes K."/>
            <person name="Justo A."/>
            <person name="Karasinski D."/>
            <person name="Kautmanova I."/>
            <person name="Kiss B."/>
            <person name="Kocsube S."/>
            <person name="Kotiranta H."/>
            <person name="LaButti K.M."/>
            <person name="Lechner B.E."/>
            <person name="Liimatainen K."/>
            <person name="Lipzen A."/>
            <person name="Lukacs Z."/>
            <person name="Mihaltcheva S."/>
            <person name="Morgado L.N."/>
            <person name="Niskanen T."/>
            <person name="Noordeloos M.E."/>
            <person name="Ohm R.A."/>
            <person name="Ortiz-Santana B."/>
            <person name="Ovrebo C."/>
            <person name="Racz N."/>
            <person name="Riley R."/>
            <person name="Savchenko A."/>
            <person name="Shiryaev A."/>
            <person name="Soop K."/>
            <person name="Spirin V."/>
            <person name="Szebenyi C."/>
            <person name="Tomsovsky M."/>
            <person name="Tulloss R.E."/>
            <person name="Uehling J."/>
            <person name="Grigoriev I.V."/>
            <person name="Vagvolgyi C."/>
            <person name="Papp T."/>
            <person name="Martin F.M."/>
            <person name="Miettinen O."/>
            <person name="Hibbett D.S."/>
            <person name="Nagy L.G."/>
        </authorList>
    </citation>
    <scope>NUCLEOTIDE SEQUENCE [LARGE SCALE GENOMIC DNA]</scope>
    <source>
        <strain evidence="1 2">NL-1719</strain>
    </source>
</reference>
<evidence type="ECO:0000313" key="1">
    <source>
        <dbReference type="EMBL" id="TFK66901.1"/>
    </source>
</evidence>
<keyword evidence="2" id="KW-1185">Reference proteome</keyword>